<dbReference type="GO" id="GO:0005634">
    <property type="term" value="C:nucleus"/>
    <property type="evidence" value="ECO:0007669"/>
    <property type="project" value="UniProtKB-SubCell"/>
</dbReference>
<proteinExistence type="inferred from homology"/>
<dbReference type="PANTHER" id="PTHR23204">
    <property type="entry name" value="CLEAVAGE AND POLYADENYLATION SPECIFIC FACTOR"/>
    <property type="match status" value="1"/>
</dbReference>
<comment type="caution">
    <text evidence="5">The sequence shown here is derived from an EMBL/GenBank/DDBJ whole genome shotgun (WGS) entry which is preliminary data.</text>
</comment>
<dbReference type="InterPro" id="IPR012677">
    <property type="entry name" value="Nucleotide-bd_a/b_plait_sf"/>
</dbReference>
<feature type="compositionally biased region" description="Gly residues" evidence="3">
    <location>
        <begin position="415"/>
        <end position="438"/>
    </location>
</feature>
<dbReference type="InterPro" id="IPR034772">
    <property type="entry name" value="CPSF6/7"/>
</dbReference>
<dbReference type="GO" id="GO:0003723">
    <property type="term" value="F:RNA binding"/>
    <property type="evidence" value="ECO:0007669"/>
    <property type="project" value="UniProtKB-UniRule"/>
</dbReference>
<keyword evidence="2" id="KW-0694">RNA-binding</keyword>
<comment type="similarity">
    <text evidence="1">Belongs to the RRM CPSF6/7 family.</text>
</comment>
<feature type="compositionally biased region" description="Basic and acidic residues" evidence="3">
    <location>
        <begin position="645"/>
        <end position="685"/>
    </location>
</feature>
<reference evidence="5" key="1">
    <citation type="submission" date="2023-05" db="EMBL/GenBank/DDBJ databases">
        <title>Nepenthes gracilis genome sequencing.</title>
        <authorList>
            <person name="Fukushima K."/>
        </authorList>
    </citation>
    <scope>NUCLEOTIDE SEQUENCE</scope>
    <source>
        <strain evidence="5">SING2019-196</strain>
    </source>
</reference>
<dbReference type="Pfam" id="PF00076">
    <property type="entry name" value="RRM_1"/>
    <property type="match status" value="1"/>
</dbReference>
<dbReference type="Gene3D" id="3.30.70.330">
    <property type="match status" value="1"/>
</dbReference>
<evidence type="ECO:0000256" key="1">
    <source>
        <dbReference type="ARBA" id="ARBA00006265"/>
    </source>
</evidence>
<organism evidence="5 6">
    <name type="scientific">Nepenthes gracilis</name>
    <name type="common">Slender pitcher plant</name>
    <dbReference type="NCBI Taxonomy" id="150966"/>
    <lineage>
        <taxon>Eukaryota</taxon>
        <taxon>Viridiplantae</taxon>
        <taxon>Streptophyta</taxon>
        <taxon>Embryophyta</taxon>
        <taxon>Tracheophyta</taxon>
        <taxon>Spermatophyta</taxon>
        <taxon>Magnoliopsida</taxon>
        <taxon>eudicotyledons</taxon>
        <taxon>Gunneridae</taxon>
        <taxon>Pentapetalae</taxon>
        <taxon>Caryophyllales</taxon>
        <taxon>Nepenthaceae</taxon>
        <taxon>Nepenthes</taxon>
    </lineage>
</organism>
<feature type="region of interest" description="Disordered" evidence="3">
    <location>
        <begin position="415"/>
        <end position="446"/>
    </location>
</feature>
<dbReference type="EMBL" id="BSYO01000022">
    <property type="protein sequence ID" value="GMH20765.1"/>
    <property type="molecule type" value="Genomic_DNA"/>
</dbReference>
<dbReference type="PROSITE" id="PS50102">
    <property type="entry name" value="RRM"/>
    <property type="match status" value="1"/>
</dbReference>
<evidence type="ECO:0000313" key="5">
    <source>
        <dbReference type="EMBL" id="GMH20765.1"/>
    </source>
</evidence>
<dbReference type="GO" id="GO:0006397">
    <property type="term" value="P:mRNA processing"/>
    <property type="evidence" value="ECO:0007669"/>
    <property type="project" value="UniProtKB-KW"/>
</dbReference>
<dbReference type="InterPro" id="IPR000504">
    <property type="entry name" value="RRM_dom"/>
</dbReference>
<evidence type="ECO:0000256" key="2">
    <source>
        <dbReference type="PROSITE-ProRule" id="PRU00176"/>
    </source>
</evidence>
<sequence length="685" mass="74600">MRLDKQLSTSTDYDKKLTIIGKISAHWNPRGTRLKKGEWGSPPIRLSDSGGWTAELQRICTKTSVTMNPVAEEQLDYGDEEYRGPGKMLHQGVGAIPALADEELMGEEDEYEDLYNDVNVGEGFSQLHQPEPLGFPKTVGDGVLQVQKFNVHEPRREAGASQDIGNPWAAVDEKYGSTQPSLPEQKGGFTAVPGPERKPNSQIDGPLVSPKGPRDTSAGSMAFQGPTSTPQKTGFHAIDNHKAAGGLGVVLEMQSNQMTMNTNANVIRPVLNDNFIRPPVENGSTMLFVGELHWWTTDEELERVLTRYGRVKEIKFFDERASGKSKGYCQVEFYDHTAAAACKEGMNGHMFNGRACIVTVASPQTLRQMGAAYMNKTQTQPPSVQNQGRRNMNDGARRGAGGMNFQGGDMGRNYGRGGVGGRGGQGILNRGPGGGPQGRGPMAPKNSVGISLGVGSGPAFGGPVGGMMHPQAAMGPGIDPTFMGRGAGYGGFLGPFPWMMPPFPAVNTMGFAAVAPHVNPAFFGRGMPPNGMGVAGNNGVEGHPGGMWPDTSMSGWGGEEHGRRIREPSYGGDDGASDYGYSEENTEKGARSNAISREKDRASEHRWSGNSERKHRDEREQEWDRSDREQQHGEEKDSYHRHKDHVVGYEDDQRSRSRSRAVTEHYHRSQSRDLDYGKRRRAPSE</sequence>
<dbReference type="SMART" id="SM00360">
    <property type="entry name" value="RRM"/>
    <property type="match status" value="1"/>
</dbReference>
<dbReference type="CDD" id="cd12372">
    <property type="entry name" value="RRM_CFIm68_CFIm59"/>
    <property type="match status" value="1"/>
</dbReference>
<dbReference type="SUPFAM" id="SSF54928">
    <property type="entry name" value="RNA-binding domain, RBD"/>
    <property type="match status" value="1"/>
</dbReference>
<feature type="compositionally biased region" description="Basic and acidic residues" evidence="3">
    <location>
        <begin position="558"/>
        <end position="567"/>
    </location>
</feature>
<feature type="region of interest" description="Disordered" evidence="3">
    <location>
        <begin position="534"/>
        <end position="685"/>
    </location>
</feature>
<dbReference type="Proteomes" id="UP001279734">
    <property type="component" value="Unassembled WGS sequence"/>
</dbReference>
<evidence type="ECO:0000256" key="3">
    <source>
        <dbReference type="SAM" id="MobiDB-lite"/>
    </source>
</evidence>
<dbReference type="InterPro" id="IPR035979">
    <property type="entry name" value="RBD_domain_sf"/>
</dbReference>
<protein>
    <recommendedName>
        <fullName evidence="4">RRM domain-containing protein</fullName>
    </recommendedName>
</protein>
<name>A0AAD3SZX4_NEPGR</name>
<keyword evidence="6" id="KW-1185">Reference proteome</keyword>
<evidence type="ECO:0000313" key="6">
    <source>
        <dbReference type="Proteomes" id="UP001279734"/>
    </source>
</evidence>
<dbReference type="AlphaFoldDB" id="A0AAD3SZX4"/>
<accession>A0AAD3SZX4</accession>
<feature type="region of interest" description="Disordered" evidence="3">
    <location>
        <begin position="173"/>
        <end position="231"/>
    </location>
</feature>
<feature type="compositionally biased region" description="Basic and acidic residues" evidence="3">
    <location>
        <begin position="585"/>
        <end position="638"/>
    </location>
</feature>
<feature type="domain" description="RRM" evidence="4">
    <location>
        <begin position="285"/>
        <end position="363"/>
    </location>
</feature>
<evidence type="ECO:0000259" key="4">
    <source>
        <dbReference type="PROSITE" id="PS50102"/>
    </source>
</evidence>
<gene>
    <name evidence="5" type="ORF">Nepgr_022607</name>
</gene>